<name>A0A1F5ZJL3_9BACT</name>
<proteinExistence type="predicted"/>
<evidence type="ECO:0000313" key="2">
    <source>
        <dbReference type="EMBL" id="OGG12679.1"/>
    </source>
</evidence>
<reference evidence="2 3" key="1">
    <citation type="journal article" date="2016" name="Nat. Commun.">
        <title>Thousands of microbial genomes shed light on interconnected biogeochemical processes in an aquifer system.</title>
        <authorList>
            <person name="Anantharaman K."/>
            <person name="Brown C.T."/>
            <person name="Hug L.A."/>
            <person name="Sharon I."/>
            <person name="Castelle C.J."/>
            <person name="Probst A.J."/>
            <person name="Thomas B.C."/>
            <person name="Singh A."/>
            <person name="Wilkins M.J."/>
            <person name="Karaoz U."/>
            <person name="Brodie E.L."/>
            <person name="Williams K.H."/>
            <person name="Hubbard S.S."/>
            <person name="Banfield J.F."/>
        </authorList>
    </citation>
    <scope>NUCLEOTIDE SEQUENCE [LARGE SCALE GENOMIC DNA]</scope>
</reference>
<comment type="caution">
    <text evidence="2">The sequence shown here is derived from an EMBL/GenBank/DDBJ whole genome shotgun (WGS) entry which is preliminary data.</text>
</comment>
<dbReference type="AlphaFoldDB" id="A0A1F5ZJL3"/>
<protein>
    <recommendedName>
        <fullName evidence="4">Ig-like domain-containing protein</fullName>
    </recommendedName>
</protein>
<organism evidence="2 3">
    <name type="scientific">Candidatus Gottesmanbacteria bacterium RIFCSPHIGHO2_02_FULL_39_11</name>
    <dbReference type="NCBI Taxonomy" id="1798382"/>
    <lineage>
        <taxon>Bacteria</taxon>
        <taxon>Candidatus Gottesmaniibacteriota</taxon>
    </lineage>
</organism>
<evidence type="ECO:0000256" key="1">
    <source>
        <dbReference type="SAM" id="Phobius"/>
    </source>
</evidence>
<gene>
    <name evidence="2" type="ORF">A3D77_04140</name>
</gene>
<keyword evidence="1" id="KW-0472">Membrane</keyword>
<evidence type="ECO:0008006" key="4">
    <source>
        <dbReference type="Google" id="ProtNLM"/>
    </source>
</evidence>
<sequence>MKRRKDVGYFCNHSRWAYPHPLTFSITSVLFLCYNLDTIKNRSLFFGLIASFFSLVTLTGVFLYGNYLHRNEGVKIVSTPTPTLTQIQTPTPTLIPYTISLINAPDEIMEGTIASFTWSINGPPKTIHTTAIYYGSISSSADLGNHILPTDTHYTNVVKDFIKGEYSVPLQFVANEKKMVPGNYFFRAYAQIDELNLWTEEKTFTVRPAPKYEIKIINYPQKVSQGENTSFTWEIQGPTAETGFTAIVASKESMSGVLDTQVSVSNTSYKIIVNDFMGNKSQVPLRFIGNTKMQDSGVYYFRAVANINEKNVWSPEYSFTVE</sequence>
<dbReference type="EMBL" id="MFJL01000043">
    <property type="protein sequence ID" value="OGG12679.1"/>
    <property type="molecule type" value="Genomic_DNA"/>
</dbReference>
<dbReference type="Proteomes" id="UP000176923">
    <property type="component" value="Unassembled WGS sequence"/>
</dbReference>
<dbReference type="STRING" id="1798382.A3D77_04140"/>
<keyword evidence="1" id="KW-1133">Transmembrane helix</keyword>
<evidence type="ECO:0000313" key="3">
    <source>
        <dbReference type="Proteomes" id="UP000176923"/>
    </source>
</evidence>
<feature type="transmembrane region" description="Helical" evidence="1">
    <location>
        <begin position="43"/>
        <end position="65"/>
    </location>
</feature>
<keyword evidence="1" id="KW-0812">Transmembrane</keyword>
<accession>A0A1F5ZJL3</accession>